<gene>
    <name evidence="1" type="ORF">FJR47_02750</name>
</gene>
<organism evidence="1 2">
    <name type="scientific">Sulfurimonas xiamenensis</name>
    <dbReference type="NCBI Taxonomy" id="2590021"/>
    <lineage>
        <taxon>Bacteria</taxon>
        <taxon>Pseudomonadati</taxon>
        <taxon>Campylobacterota</taxon>
        <taxon>Epsilonproteobacteria</taxon>
        <taxon>Campylobacterales</taxon>
        <taxon>Sulfurimonadaceae</taxon>
        <taxon>Sulfurimonas</taxon>
    </lineage>
</organism>
<keyword evidence="2" id="KW-1185">Reference proteome</keyword>
<proteinExistence type="predicted"/>
<dbReference type="EMBL" id="CP041166">
    <property type="protein sequence ID" value="QFR42885.1"/>
    <property type="molecule type" value="Genomic_DNA"/>
</dbReference>
<dbReference type="KEGG" id="suln:FJR47_02750"/>
<evidence type="ECO:0000313" key="2">
    <source>
        <dbReference type="Proteomes" id="UP000326061"/>
    </source>
</evidence>
<name>A0AAJ4A2W6_9BACT</name>
<evidence type="ECO:0000313" key="1">
    <source>
        <dbReference type="EMBL" id="QFR42885.1"/>
    </source>
</evidence>
<dbReference type="Proteomes" id="UP000326061">
    <property type="component" value="Chromosome"/>
</dbReference>
<reference evidence="2" key="1">
    <citation type="submission" date="2019-06" db="EMBL/GenBank/DDBJ databases">
        <title>Sulfurimonas gotlandica sp. nov., a chemoautotrophic and psychrotolerant epsilonproteobacterium isolated from a pelagic redoxcline, and an emended description of the genus Sulfurimonas.</title>
        <authorList>
            <person name="Wang S."/>
            <person name="Jiang L."/>
            <person name="Shao Z."/>
        </authorList>
    </citation>
    <scope>NUCLEOTIDE SEQUENCE [LARGE SCALE GENOMIC DNA]</scope>
    <source>
        <strain evidence="2">1-1N</strain>
    </source>
</reference>
<dbReference type="AlphaFoldDB" id="A0AAJ4A2W6"/>
<sequence length="258" mass="30476">MPQYKVNVEVLKSLMYGDCSTLKDVKWSIENNQLTLVNTETSFTCSEVNYTNISKKITNKYKTTHPYRNVQYEFFMNGNSEISKPEIEDIIKWFSVSINDTGFERGQRYSIVITDVANNTVVLHENTIQFRYQVDVDINTTIFIDETKEFIYDNASKYGSTKFYDFVDKSIDERLVPYSFRKVENIYLKKYIDGYISNKKTNKVTGEKYRTMKFNYTFLTRHILSEKEMDLIMSFWKENSLKCSVGIELVTREKCEDD</sequence>
<dbReference type="RefSeq" id="WP_152298948.1">
    <property type="nucleotide sequence ID" value="NZ_CP041166.1"/>
</dbReference>
<accession>A0AAJ4A2W6</accession>
<protein>
    <submittedName>
        <fullName evidence="1">Uncharacterized protein</fullName>
    </submittedName>
</protein>